<reference evidence="2 3" key="1">
    <citation type="submission" date="2022-04" db="EMBL/GenBank/DDBJ databases">
        <title>The arsenic-methylating capacity of Chitinophaga filiformis YT5 during chitin decomposition.</title>
        <authorList>
            <person name="Chen G."/>
            <person name="Liang Y."/>
        </authorList>
    </citation>
    <scope>NUCLEOTIDE SEQUENCE [LARGE SCALE GENOMIC DNA]</scope>
    <source>
        <strain evidence="2 3">YT5</strain>
    </source>
</reference>
<dbReference type="RefSeq" id="WP_247813297.1">
    <property type="nucleotide sequence ID" value="NZ_CP095855.1"/>
</dbReference>
<dbReference type="Pfam" id="PF13274">
    <property type="entry name" value="SocA_Panacea"/>
    <property type="match status" value="1"/>
</dbReference>
<dbReference type="EMBL" id="CP095855">
    <property type="protein sequence ID" value="UPK71170.1"/>
    <property type="molecule type" value="Genomic_DNA"/>
</dbReference>
<proteinExistence type="predicted"/>
<evidence type="ECO:0000259" key="1">
    <source>
        <dbReference type="Pfam" id="PF13274"/>
    </source>
</evidence>
<evidence type="ECO:0000313" key="3">
    <source>
        <dbReference type="Proteomes" id="UP000830198"/>
    </source>
</evidence>
<evidence type="ECO:0000313" key="2">
    <source>
        <dbReference type="EMBL" id="UPK71170.1"/>
    </source>
</evidence>
<feature type="domain" description="Antitoxin SocA-like Panacea" evidence="1">
    <location>
        <begin position="31"/>
        <end position="133"/>
    </location>
</feature>
<sequence length="177" mass="19565">MSDFNLDKEKSIAALLYIIQKVGGSLDMYSLLKILYFAESKHLVEYGRPITGDKMVAMNHGPVPSSSYDSVKFNTIDSNNFQNEDNIVTAERAPNLDCLSESDIECLDESIAENGGLNFGKLKSKSHDSAYDWAIKNCGKNSIIPYVEIAKAFGADEAMIEYIKTSSENQNCAFDGH</sequence>
<name>A0ABY4I5M3_CHIFI</name>
<protein>
    <submittedName>
        <fullName evidence="2">Panacea domain-containing protein</fullName>
    </submittedName>
</protein>
<organism evidence="2 3">
    <name type="scientific">Chitinophaga filiformis</name>
    <name type="common">Myxococcus filiformis</name>
    <name type="synonym">Flexibacter filiformis</name>
    <dbReference type="NCBI Taxonomy" id="104663"/>
    <lineage>
        <taxon>Bacteria</taxon>
        <taxon>Pseudomonadati</taxon>
        <taxon>Bacteroidota</taxon>
        <taxon>Chitinophagia</taxon>
        <taxon>Chitinophagales</taxon>
        <taxon>Chitinophagaceae</taxon>
        <taxon>Chitinophaga</taxon>
    </lineage>
</organism>
<accession>A0ABY4I5M3</accession>
<dbReference type="Proteomes" id="UP000830198">
    <property type="component" value="Chromosome"/>
</dbReference>
<gene>
    <name evidence="2" type="ORF">MYF79_07735</name>
</gene>
<dbReference type="InterPro" id="IPR025272">
    <property type="entry name" value="SocA_Panacea"/>
</dbReference>
<keyword evidence="3" id="KW-1185">Reference proteome</keyword>